<dbReference type="PANTHER" id="PTHR11558">
    <property type="entry name" value="SPERMIDINE/SPERMINE SYNTHASE"/>
    <property type="match status" value="1"/>
</dbReference>
<comment type="similarity">
    <text evidence="2">Belongs to the spermidine/spermine synthase family.</text>
</comment>
<evidence type="ECO:0000256" key="9">
    <source>
        <dbReference type="ARBA" id="ARBA00023270"/>
    </source>
</evidence>
<evidence type="ECO:0000256" key="10">
    <source>
        <dbReference type="ARBA" id="ARBA00023317"/>
    </source>
</evidence>
<evidence type="ECO:0000259" key="15">
    <source>
        <dbReference type="PROSITE" id="PS51006"/>
    </source>
</evidence>
<accession>A0ABD3MBE2</accession>
<organism evidence="16 17">
    <name type="scientific">Discostella pseudostelligera</name>
    <dbReference type="NCBI Taxonomy" id="259834"/>
    <lineage>
        <taxon>Eukaryota</taxon>
        <taxon>Sar</taxon>
        <taxon>Stramenopiles</taxon>
        <taxon>Ochrophyta</taxon>
        <taxon>Bacillariophyta</taxon>
        <taxon>Coscinodiscophyceae</taxon>
        <taxon>Thalassiosirophycidae</taxon>
        <taxon>Stephanodiscales</taxon>
        <taxon>Stephanodiscaceae</taxon>
        <taxon>Discostella</taxon>
    </lineage>
</organism>
<keyword evidence="4" id="KW-0210">Decarboxylase</keyword>
<evidence type="ECO:0000256" key="1">
    <source>
        <dbReference type="ARBA" id="ARBA00001928"/>
    </source>
</evidence>
<keyword evidence="5" id="KW-0068">Autocatalytic cleavage</keyword>
<dbReference type="InterPro" id="IPR029063">
    <property type="entry name" value="SAM-dependent_MTases_sf"/>
</dbReference>
<feature type="active site" description="Proton acceptor" evidence="11">
    <location>
        <position position="600"/>
    </location>
</feature>
<dbReference type="SUPFAM" id="SSF53335">
    <property type="entry name" value="S-adenosyl-L-methionine-dependent methyltransferases"/>
    <property type="match status" value="1"/>
</dbReference>
<evidence type="ECO:0000313" key="17">
    <source>
        <dbReference type="Proteomes" id="UP001530293"/>
    </source>
</evidence>
<evidence type="ECO:0000313" key="16">
    <source>
        <dbReference type="EMBL" id="KAL3759944.1"/>
    </source>
</evidence>
<evidence type="ECO:0008006" key="18">
    <source>
        <dbReference type="Google" id="ProtNLM"/>
    </source>
</evidence>
<dbReference type="PANTHER" id="PTHR11558:SF11">
    <property type="entry name" value="SPERMIDINE SYNTHASE"/>
    <property type="match status" value="1"/>
</dbReference>
<comment type="cofactor">
    <cofactor evidence="1">
        <name>pyruvate</name>
        <dbReference type="ChEBI" id="CHEBI:15361"/>
    </cofactor>
</comment>
<reference evidence="16 17" key="1">
    <citation type="submission" date="2024-10" db="EMBL/GenBank/DDBJ databases">
        <title>Updated reference genomes for cyclostephanoid diatoms.</title>
        <authorList>
            <person name="Roberts W.R."/>
            <person name="Alverson A.J."/>
        </authorList>
    </citation>
    <scope>NUCLEOTIDE SEQUENCE [LARGE SCALE GENOMIC DNA]</scope>
    <source>
        <strain evidence="16 17">AJA232-27</strain>
    </source>
</reference>
<dbReference type="GO" id="GO:0016740">
    <property type="term" value="F:transferase activity"/>
    <property type="evidence" value="ECO:0007669"/>
    <property type="project" value="UniProtKB-UniRule"/>
</dbReference>
<evidence type="ECO:0000256" key="4">
    <source>
        <dbReference type="ARBA" id="ARBA00022793"/>
    </source>
</evidence>
<dbReference type="InterPro" id="IPR016067">
    <property type="entry name" value="S-AdoMet_deCO2ase_core"/>
</dbReference>
<dbReference type="SUPFAM" id="SSF82199">
    <property type="entry name" value="SET domain"/>
    <property type="match status" value="1"/>
</dbReference>
<keyword evidence="9" id="KW-0704">Schiff base</keyword>
<dbReference type="InterPro" id="IPR030373">
    <property type="entry name" value="PABS_CS"/>
</dbReference>
<dbReference type="GO" id="GO:0006596">
    <property type="term" value="P:polyamine biosynthetic process"/>
    <property type="evidence" value="ECO:0007669"/>
    <property type="project" value="UniProtKB-UniRule"/>
</dbReference>
<evidence type="ECO:0000256" key="3">
    <source>
        <dbReference type="ARBA" id="ARBA00022679"/>
    </source>
</evidence>
<evidence type="ECO:0000256" key="12">
    <source>
        <dbReference type="SAM" id="MobiDB-lite"/>
    </source>
</evidence>
<dbReference type="Pfam" id="PF02675">
    <property type="entry name" value="AdoMet_dc"/>
    <property type="match status" value="1"/>
</dbReference>
<evidence type="ECO:0000256" key="11">
    <source>
        <dbReference type="PROSITE-ProRule" id="PRU00354"/>
    </source>
</evidence>
<evidence type="ECO:0000256" key="5">
    <source>
        <dbReference type="ARBA" id="ARBA00022813"/>
    </source>
</evidence>
<name>A0ABD3MBE2_9STRA</name>
<feature type="region of interest" description="Disordered" evidence="12">
    <location>
        <begin position="210"/>
        <end position="250"/>
    </location>
</feature>
<feature type="domain" description="PABS" evidence="15">
    <location>
        <begin position="429"/>
        <end position="694"/>
    </location>
</feature>
<keyword evidence="13" id="KW-0472">Membrane</keyword>
<dbReference type="Proteomes" id="UP001530293">
    <property type="component" value="Unassembled WGS sequence"/>
</dbReference>
<dbReference type="Gene3D" id="3.40.50.150">
    <property type="entry name" value="Vaccinia Virus protein VP39"/>
    <property type="match status" value="1"/>
</dbReference>
<dbReference type="InterPro" id="IPR030374">
    <property type="entry name" value="PABS"/>
</dbReference>
<dbReference type="InterPro" id="IPR001214">
    <property type="entry name" value="SET_dom"/>
</dbReference>
<dbReference type="HAMAP" id="MF_00198">
    <property type="entry name" value="Spermidine_synth"/>
    <property type="match status" value="1"/>
</dbReference>
<dbReference type="GO" id="GO:0016831">
    <property type="term" value="F:carboxy-lyase activity"/>
    <property type="evidence" value="ECO:0007669"/>
    <property type="project" value="UniProtKB-KW"/>
</dbReference>
<keyword evidence="7" id="KW-0865">Zymogen</keyword>
<comment type="caution">
    <text evidence="16">The sequence shown here is derived from an EMBL/GenBank/DDBJ whole genome shotgun (WGS) entry which is preliminary data.</text>
</comment>
<dbReference type="Gene3D" id="3.60.90.10">
    <property type="entry name" value="S-adenosylmethionine decarboxylase"/>
    <property type="match status" value="1"/>
</dbReference>
<sequence>MGKSKSGAVGNGNRNGNGHSQHGAPPPQSPAASPSRFSIKLSALFLLSTVCIPIIIAFLVGWIARLILLSHVGLPPYAAGAGNAEYDSAGYYNYYHYQQDSATDQPFPSISMSKKSIFGDNVEDIAQAGGKKKSRQLPAPKVIEGKDVPFTTYASKTFQMAGAATSHTLHIDRTTAMIMSRSKKEFDGGPNFQVDGGNNESNDDGWVPCKSNACSRGKEKKSTASSLASPSQPQPGAMNSDDSLHNDDSDGLHLPAGQHLLVDIKDVDSNFLNSEERLATAMIELINESKLTLLSYHCHSLVPIGVSCAGVLLESHVAFHTWPLEGVITMDLFTCGGGLLIPTLPAIEKLFGVPSEERNDEDEGDVPQPTMLWSHKLRGFREGFAPGYVRSTNPLDGSLGRYVLGKLDFDIKHPLLSTKTAYQSVNIYEVMEPTSRNVNSYHKSLRADEVEERSYESTHPEHFGPDKVLFLDGILQSTLFGDAPYHESIVHPAMITHNNPNRVAIIGGGEGATLREVLKYKSVEEVVVLEIDEELVNLCAMYMPEWSDCSDIEGSNATSCFDDSRASMVIGDAITWFISRFDGDVGNGLEEKKFDVIIMDSLDTGGLYNNTSFVNSLFNGLTADGVFAAQVGKSKMNTDPPDEIGRFKDTGRMIKALDQSGFESIHSYDEDYKSRADWYRTGPELQLAIQQGLRRSKSGKSSLRYFDAATMVSYQIPSKAQESTYCRGEESRSKCDKSVGVNLDLDYLKVDKSTAGEHAGRGLFALRDIPYHATIGLGEATKSFLVPPSTWSVLESMYDIPDGVSSIKDEISTVYTFMDGYGISTTLQGHVNVAIDSNIMLFANHGCNGTYNYGLISDDDHENKVTEANYDIRSGVDLLQHVLIRAPAYCPIYERNLRRLMYFGGGWALRALRDIKKGEEILADYLTYIGDPDDAIDYARSFRRECTGESVGVITDYEDKADLSSVQEV</sequence>
<keyword evidence="6 11" id="KW-0620">Polyamine biosynthesis</keyword>
<dbReference type="EMBL" id="JALLBG020000195">
    <property type="protein sequence ID" value="KAL3759944.1"/>
    <property type="molecule type" value="Genomic_DNA"/>
</dbReference>
<keyword evidence="3 11" id="KW-0808">Transferase</keyword>
<evidence type="ECO:0000256" key="6">
    <source>
        <dbReference type="ARBA" id="ARBA00023115"/>
    </source>
</evidence>
<keyword evidence="17" id="KW-1185">Reference proteome</keyword>
<dbReference type="InterPro" id="IPR001045">
    <property type="entry name" value="Spermi_synthase"/>
</dbReference>
<dbReference type="FunFam" id="3.60.90.10:FF:000025">
    <property type="entry name" value="Uncharacterized protein"/>
    <property type="match status" value="1"/>
</dbReference>
<feature type="compositionally biased region" description="Low complexity" evidence="12">
    <location>
        <begin position="223"/>
        <end position="241"/>
    </location>
</feature>
<dbReference type="Gene3D" id="2.170.270.10">
    <property type="entry name" value="SET domain"/>
    <property type="match status" value="1"/>
</dbReference>
<evidence type="ECO:0000256" key="8">
    <source>
        <dbReference type="ARBA" id="ARBA00023239"/>
    </source>
</evidence>
<evidence type="ECO:0000256" key="2">
    <source>
        <dbReference type="ARBA" id="ARBA00007867"/>
    </source>
</evidence>
<feature type="transmembrane region" description="Helical" evidence="13">
    <location>
        <begin position="43"/>
        <end position="64"/>
    </location>
</feature>
<keyword evidence="8" id="KW-0456">Lyase</keyword>
<feature type="region of interest" description="Disordered" evidence="12">
    <location>
        <begin position="1"/>
        <end position="32"/>
    </location>
</feature>
<dbReference type="PROSITE" id="PS51006">
    <property type="entry name" value="PABS_2"/>
    <property type="match status" value="1"/>
</dbReference>
<dbReference type="SUPFAM" id="SSF56276">
    <property type="entry name" value="S-adenosylmethionine decarboxylase"/>
    <property type="match status" value="1"/>
</dbReference>
<dbReference type="Pfam" id="PF01564">
    <property type="entry name" value="Spermine_synth"/>
    <property type="match status" value="1"/>
</dbReference>
<proteinExistence type="inferred from homology"/>
<dbReference type="AlphaFoldDB" id="A0ABD3MBE2"/>
<dbReference type="PROSITE" id="PS50280">
    <property type="entry name" value="SET"/>
    <property type="match status" value="1"/>
</dbReference>
<dbReference type="PROSITE" id="PS01330">
    <property type="entry name" value="PABS_1"/>
    <property type="match status" value="1"/>
</dbReference>
<evidence type="ECO:0000259" key="14">
    <source>
        <dbReference type="PROSITE" id="PS50280"/>
    </source>
</evidence>
<keyword evidence="13" id="KW-0812">Transmembrane</keyword>
<evidence type="ECO:0000256" key="13">
    <source>
        <dbReference type="SAM" id="Phobius"/>
    </source>
</evidence>
<dbReference type="InterPro" id="IPR003826">
    <property type="entry name" value="AdoMetDC_fam_prok"/>
</dbReference>
<protein>
    <recommendedName>
        <fullName evidence="18">PABS domain-containing protein</fullName>
    </recommendedName>
</protein>
<gene>
    <name evidence="16" type="ORF">ACHAWU_000567</name>
</gene>
<dbReference type="CDD" id="cd08161">
    <property type="entry name" value="SET"/>
    <property type="match status" value="1"/>
</dbReference>
<keyword evidence="13" id="KW-1133">Transmembrane helix</keyword>
<evidence type="ECO:0000256" key="7">
    <source>
        <dbReference type="ARBA" id="ARBA00023145"/>
    </source>
</evidence>
<keyword evidence="10" id="KW-0670">Pyruvate</keyword>
<dbReference type="InterPro" id="IPR046341">
    <property type="entry name" value="SET_dom_sf"/>
</dbReference>
<feature type="domain" description="SET" evidence="14">
    <location>
        <begin position="746"/>
        <end position="926"/>
    </location>
</feature>